<comment type="caution">
    <text evidence="1">The sequence shown here is derived from an EMBL/GenBank/DDBJ whole genome shotgun (WGS) entry which is preliminary data.</text>
</comment>
<evidence type="ECO:0000313" key="1">
    <source>
        <dbReference type="EMBL" id="OGD79590.1"/>
    </source>
</evidence>
<dbReference type="PANTHER" id="PTHR35866">
    <property type="entry name" value="PUTATIVE-RELATED"/>
    <property type="match status" value="1"/>
</dbReference>
<dbReference type="PANTHER" id="PTHR35866:SF1">
    <property type="entry name" value="YKGJ FAMILY CYSTEINE CLUSTER PROTEIN"/>
    <property type="match status" value="1"/>
</dbReference>
<dbReference type="AlphaFoldDB" id="A0A1F5FJ45"/>
<protein>
    <recommendedName>
        <fullName evidence="3">Fe-S oxidoreductase</fullName>
    </recommendedName>
</protein>
<accession>A0A1F5FJ45</accession>
<sequence length="140" mass="15977">MKRWYSPDGVRFGCQEGCAFCCRGEPGVVNVEKRERARIAAHLGLEEEEFRRRYCRRIGVGAWSLLEHPNGDCVFITPENLCSIYAVRPRQCRTYPFWRNTLASRATWEREGRECPGIGQGKLHTPADIAAYLRGEGDPS</sequence>
<reference evidence="1 2" key="1">
    <citation type="journal article" date="2016" name="Nat. Commun.">
        <title>Thousands of microbial genomes shed light on interconnected biogeochemical processes in an aquifer system.</title>
        <authorList>
            <person name="Anantharaman K."/>
            <person name="Brown C.T."/>
            <person name="Hug L.A."/>
            <person name="Sharon I."/>
            <person name="Castelle C.J."/>
            <person name="Probst A.J."/>
            <person name="Thomas B.C."/>
            <person name="Singh A."/>
            <person name="Wilkins M.J."/>
            <person name="Karaoz U."/>
            <person name="Brodie E.L."/>
            <person name="Williams K.H."/>
            <person name="Hubbard S.S."/>
            <person name="Banfield J.F."/>
        </authorList>
    </citation>
    <scope>NUCLEOTIDE SEQUENCE [LARGE SCALE GENOMIC DNA]</scope>
</reference>
<dbReference type="InterPro" id="IPR005358">
    <property type="entry name" value="Puta_zinc/iron-chelating_dom"/>
</dbReference>
<organism evidence="1 2">
    <name type="scientific">Candidatus Coatesbacteria bacterium RBG_13_66_14</name>
    <dbReference type="NCBI Taxonomy" id="1817816"/>
    <lineage>
        <taxon>Bacteria</taxon>
        <taxon>Candidatus Coatesiibacteriota</taxon>
    </lineage>
</organism>
<gene>
    <name evidence="1" type="ORF">A2Y64_08000</name>
</gene>
<name>A0A1F5FJ45_9BACT</name>
<dbReference type="Proteomes" id="UP000177187">
    <property type="component" value="Unassembled WGS sequence"/>
</dbReference>
<dbReference type="Pfam" id="PF03692">
    <property type="entry name" value="CxxCxxCC"/>
    <property type="match status" value="1"/>
</dbReference>
<dbReference type="EMBL" id="MFAF01000006">
    <property type="protein sequence ID" value="OGD79590.1"/>
    <property type="molecule type" value="Genomic_DNA"/>
</dbReference>
<proteinExistence type="predicted"/>
<evidence type="ECO:0008006" key="3">
    <source>
        <dbReference type="Google" id="ProtNLM"/>
    </source>
</evidence>
<dbReference type="STRING" id="1817816.A2Y64_08000"/>
<evidence type="ECO:0000313" key="2">
    <source>
        <dbReference type="Proteomes" id="UP000177187"/>
    </source>
</evidence>